<accession>A0ABS7TBC6</accession>
<feature type="transmembrane region" description="Helical" evidence="1">
    <location>
        <begin position="29"/>
        <end position="47"/>
    </location>
</feature>
<sequence>MTSARYLATALLALAAMYVVWSLQHAQPLAGLLAFATPPVLLALGALRQWPRIAFIAAVFALLWFSHGVMLLWADSASRGWAAAETLLALLVIHAACLPGYRARRAKQAAP</sequence>
<feature type="transmembrane region" description="Helical" evidence="1">
    <location>
        <begin position="7"/>
        <end position="23"/>
    </location>
</feature>
<evidence type="ECO:0000313" key="2">
    <source>
        <dbReference type="EMBL" id="MBZ4185142.1"/>
    </source>
</evidence>
<keyword evidence="1" id="KW-0812">Transmembrane</keyword>
<keyword evidence="1" id="KW-0472">Membrane</keyword>
<dbReference type="EMBL" id="JAIQDJ010000001">
    <property type="protein sequence ID" value="MBZ4185142.1"/>
    <property type="molecule type" value="Genomic_DNA"/>
</dbReference>
<comment type="caution">
    <text evidence="2">The sequence shown here is derived from an EMBL/GenBank/DDBJ whole genome shotgun (WGS) entry which is preliminary data.</text>
</comment>
<protein>
    <submittedName>
        <fullName evidence="2">DUF2069 domain-containing protein</fullName>
    </submittedName>
</protein>
<feature type="transmembrane region" description="Helical" evidence="1">
    <location>
        <begin position="54"/>
        <end position="74"/>
    </location>
</feature>
<reference evidence="2" key="1">
    <citation type="submission" date="2021-09" db="EMBL/GenBank/DDBJ databases">
        <authorList>
            <person name="Wu T."/>
            <person name="Guo S.Z."/>
        </authorList>
    </citation>
    <scope>NUCLEOTIDE SEQUENCE</scope>
    <source>
        <strain evidence="2">RSS-23</strain>
    </source>
</reference>
<proteinExistence type="predicted"/>
<dbReference type="Proteomes" id="UP001430290">
    <property type="component" value="Unassembled WGS sequence"/>
</dbReference>
<evidence type="ECO:0000256" key="1">
    <source>
        <dbReference type="SAM" id="Phobius"/>
    </source>
</evidence>
<keyword evidence="1" id="KW-1133">Transmembrane helix</keyword>
<dbReference type="InterPro" id="IPR018643">
    <property type="entry name" value="DUF2069_membrane"/>
</dbReference>
<gene>
    <name evidence="2" type="ORF">K7B09_02220</name>
</gene>
<dbReference type="RefSeq" id="WP_223626309.1">
    <property type="nucleotide sequence ID" value="NZ_JAIQDJ010000001.1"/>
</dbReference>
<evidence type="ECO:0000313" key="3">
    <source>
        <dbReference type="Proteomes" id="UP001430290"/>
    </source>
</evidence>
<feature type="transmembrane region" description="Helical" evidence="1">
    <location>
        <begin position="80"/>
        <end position="101"/>
    </location>
</feature>
<dbReference type="Pfam" id="PF09842">
    <property type="entry name" value="DUF2069"/>
    <property type="match status" value="1"/>
</dbReference>
<keyword evidence="3" id="KW-1185">Reference proteome</keyword>
<name>A0ABS7TBC6_9GAMM</name>
<organism evidence="2 3">
    <name type="scientific">Thermomonas beijingensis</name>
    <dbReference type="NCBI Taxonomy" id="2872701"/>
    <lineage>
        <taxon>Bacteria</taxon>
        <taxon>Pseudomonadati</taxon>
        <taxon>Pseudomonadota</taxon>
        <taxon>Gammaproteobacteria</taxon>
        <taxon>Lysobacterales</taxon>
        <taxon>Lysobacteraceae</taxon>
        <taxon>Thermomonas</taxon>
    </lineage>
</organism>